<dbReference type="GO" id="GO:0005524">
    <property type="term" value="F:ATP binding"/>
    <property type="evidence" value="ECO:0007669"/>
    <property type="project" value="UniProtKB-KW"/>
</dbReference>
<keyword evidence="8" id="KW-0479">Metal-binding</keyword>
<evidence type="ECO:0000256" key="2">
    <source>
        <dbReference type="ARBA" id="ARBA00005201"/>
    </source>
</evidence>
<dbReference type="SUPFAM" id="SSF82114">
    <property type="entry name" value="Riboflavin kinase-like"/>
    <property type="match status" value="1"/>
</dbReference>
<evidence type="ECO:0000256" key="14">
    <source>
        <dbReference type="ARBA" id="ARBA00050912"/>
    </source>
</evidence>
<dbReference type="GO" id="GO:0009398">
    <property type="term" value="P:FMN biosynthetic process"/>
    <property type="evidence" value="ECO:0007669"/>
    <property type="project" value="TreeGrafter"/>
</dbReference>
<evidence type="ECO:0000256" key="1">
    <source>
        <dbReference type="ARBA" id="ARBA00001947"/>
    </source>
</evidence>
<evidence type="ECO:0000256" key="5">
    <source>
        <dbReference type="ARBA" id="ARBA00022630"/>
    </source>
</evidence>
<evidence type="ECO:0000256" key="8">
    <source>
        <dbReference type="ARBA" id="ARBA00022723"/>
    </source>
</evidence>
<dbReference type="Proteomes" id="UP000678393">
    <property type="component" value="Unassembled WGS sequence"/>
</dbReference>
<dbReference type="AlphaFoldDB" id="A0A8S3ZQY6"/>
<keyword evidence="6" id="KW-0288">FMN</keyword>
<sequence>MSSLHLPYFAEGTVVSGFGRGSKELGIPTANFPDDVIQKLPADFECGVYYGWAKINNDENIYQMVLCVGWNPYYHNTVKTMETHIIHKFDHDFYGQHLKTIILGYIRPMCNFESLDSLIAAIHKDIADAVEHLKEPECLKYSQHPFFSQPPAVTSPERALIERSGSSKPDLSSNCYSQETGLLNGDISLISKQSSPQRMEVTFVGKQILKN</sequence>
<dbReference type="EC" id="2.7.1.26" evidence="3"/>
<comment type="function">
    <text evidence="15">Catalyzes the phosphorylation of riboflavin (vitamin B2) to form flavin-mononucleotide (FMN), hence rate-limiting enzyme in the synthesis of FAD. Essential for TNF-induced reactive oxygen species (ROS) production. Through its interaction with both TNFRSF1A and CYBA, physically and functionally couples TNFRSF1A to NADPH oxidase. TNF-activation of RFK may enhance the incorporation of FAD in NADPH oxidase, a critical step for the assembly and activation of NADPH oxidase.</text>
</comment>
<name>A0A8S3ZQY6_9EUPU</name>
<evidence type="ECO:0000256" key="12">
    <source>
        <dbReference type="ARBA" id="ARBA00022840"/>
    </source>
</evidence>
<keyword evidence="11" id="KW-0862">Zinc</keyword>
<dbReference type="GO" id="GO:0008531">
    <property type="term" value="F:riboflavin kinase activity"/>
    <property type="evidence" value="ECO:0007669"/>
    <property type="project" value="UniProtKB-EC"/>
</dbReference>
<dbReference type="EMBL" id="CAJHNH020004935">
    <property type="protein sequence ID" value="CAG5131907.1"/>
    <property type="molecule type" value="Genomic_DNA"/>
</dbReference>
<dbReference type="InterPro" id="IPR023465">
    <property type="entry name" value="Riboflavin_kinase_dom_sf"/>
</dbReference>
<gene>
    <name evidence="18" type="ORF">CUNI_LOCUS17465</name>
</gene>
<evidence type="ECO:0000313" key="18">
    <source>
        <dbReference type="EMBL" id="CAG5131907.1"/>
    </source>
</evidence>
<evidence type="ECO:0000256" key="13">
    <source>
        <dbReference type="ARBA" id="ARBA00029789"/>
    </source>
</evidence>
<protein>
    <recommendedName>
        <fullName evidence="4">Riboflavin kinase</fullName>
        <ecNumber evidence="3">2.7.1.26</ecNumber>
    </recommendedName>
    <alternativeName>
        <fullName evidence="16">ATP:riboflavin 5'-phosphotransferase</fullName>
    </alternativeName>
    <alternativeName>
        <fullName evidence="13">Flavokinase</fullName>
    </alternativeName>
</protein>
<comment type="caution">
    <text evidence="18">The sequence shown here is derived from an EMBL/GenBank/DDBJ whole genome shotgun (WGS) entry which is preliminary data.</text>
</comment>
<dbReference type="InterPro" id="IPR023468">
    <property type="entry name" value="Riboflavin_kinase"/>
</dbReference>
<comment type="pathway">
    <text evidence="2">Cofactor biosynthesis; FMN biosynthesis; FMN from riboflavin (ATP route): step 1/1.</text>
</comment>
<keyword evidence="10" id="KW-0418">Kinase</keyword>
<evidence type="ECO:0000256" key="15">
    <source>
        <dbReference type="ARBA" id="ARBA00054097"/>
    </source>
</evidence>
<evidence type="ECO:0000259" key="17">
    <source>
        <dbReference type="SMART" id="SM00904"/>
    </source>
</evidence>
<keyword evidence="5" id="KW-0285">Flavoprotein</keyword>
<feature type="domain" description="Riboflavin kinase" evidence="17">
    <location>
        <begin position="3"/>
        <end position="134"/>
    </location>
</feature>
<evidence type="ECO:0000256" key="10">
    <source>
        <dbReference type="ARBA" id="ARBA00022777"/>
    </source>
</evidence>
<dbReference type="SMART" id="SM00904">
    <property type="entry name" value="Flavokinase"/>
    <property type="match status" value="1"/>
</dbReference>
<comment type="cofactor">
    <cofactor evidence="1">
        <name>Zn(2+)</name>
        <dbReference type="ChEBI" id="CHEBI:29105"/>
    </cofactor>
</comment>
<evidence type="ECO:0000256" key="3">
    <source>
        <dbReference type="ARBA" id="ARBA00012105"/>
    </source>
</evidence>
<dbReference type="PANTHER" id="PTHR22749:SF6">
    <property type="entry name" value="RIBOFLAVIN KINASE"/>
    <property type="match status" value="1"/>
</dbReference>
<keyword evidence="7" id="KW-0808">Transferase</keyword>
<evidence type="ECO:0000256" key="4">
    <source>
        <dbReference type="ARBA" id="ARBA00017394"/>
    </source>
</evidence>
<dbReference type="Pfam" id="PF01687">
    <property type="entry name" value="Flavokinase"/>
    <property type="match status" value="1"/>
</dbReference>
<evidence type="ECO:0000256" key="9">
    <source>
        <dbReference type="ARBA" id="ARBA00022741"/>
    </source>
</evidence>
<dbReference type="GO" id="GO:0009231">
    <property type="term" value="P:riboflavin biosynthetic process"/>
    <property type="evidence" value="ECO:0007669"/>
    <property type="project" value="InterPro"/>
</dbReference>
<organism evidence="18 19">
    <name type="scientific">Candidula unifasciata</name>
    <dbReference type="NCBI Taxonomy" id="100452"/>
    <lineage>
        <taxon>Eukaryota</taxon>
        <taxon>Metazoa</taxon>
        <taxon>Spiralia</taxon>
        <taxon>Lophotrochozoa</taxon>
        <taxon>Mollusca</taxon>
        <taxon>Gastropoda</taxon>
        <taxon>Heterobranchia</taxon>
        <taxon>Euthyneura</taxon>
        <taxon>Panpulmonata</taxon>
        <taxon>Eupulmonata</taxon>
        <taxon>Stylommatophora</taxon>
        <taxon>Helicina</taxon>
        <taxon>Helicoidea</taxon>
        <taxon>Geomitridae</taxon>
        <taxon>Candidula</taxon>
    </lineage>
</organism>
<dbReference type="FunFam" id="2.40.30.30:FF:000002">
    <property type="entry name" value="Riboflavin kinase, putative"/>
    <property type="match status" value="1"/>
</dbReference>
<dbReference type="GO" id="GO:0005739">
    <property type="term" value="C:mitochondrion"/>
    <property type="evidence" value="ECO:0007669"/>
    <property type="project" value="TreeGrafter"/>
</dbReference>
<reference evidence="18" key="1">
    <citation type="submission" date="2021-04" db="EMBL/GenBank/DDBJ databases">
        <authorList>
            <consortium name="Molecular Ecology Group"/>
        </authorList>
    </citation>
    <scope>NUCLEOTIDE SEQUENCE</scope>
</reference>
<keyword evidence="9" id="KW-0547">Nucleotide-binding</keyword>
<evidence type="ECO:0000256" key="6">
    <source>
        <dbReference type="ARBA" id="ARBA00022643"/>
    </source>
</evidence>
<dbReference type="InterPro" id="IPR015865">
    <property type="entry name" value="Riboflavin_kinase_bac/euk"/>
</dbReference>
<dbReference type="PANTHER" id="PTHR22749">
    <property type="entry name" value="RIBOFLAVIN KINASE/FMN ADENYLYLTRANSFERASE"/>
    <property type="match status" value="1"/>
</dbReference>
<evidence type="ECO:0000256" key="7">
    <source>
        <dbReference type="ARBA" id="ARBA00022679"/>
    </source>
</evidence>
<dbReference type="Gene3D" id="2.40.30.30">
    <property type="entry name" value="Riboflavin kinase-like"/>
    <property type="match status" value="1"/>
</dbReference>
<proteinExistence type="predicted"/>
<evidence type="ECO:0000256" key="11">
    <source>
        <dbReference type="ARBA" id="ARBA00022833"/>
    </source>
</evidence>
<comment type="catalytic activity">
    <reaction evidence="14">
        <text>riboflavin + ATP = FMN + ADP + H(+)</text>
        <dbReference type="Rhea" id="RHEA:14357"/>
        <dbReference type="ChEBI" id="CHEBI:15378"/>
        <dbReference type="ChEBI" id="CHEBI:30616"/>
        <dbReference type="ChEBI" id="CHEBI:57986"/>
        <dbReference type="ChEBI" id="CHEBI:58210"/>
        <dbReference type="ChEBI" id="CHEBI:456216"/>
        <dbReference type="EC" id="2.7.1.26"/>
    </reaction>
    <physiologicalReaction direction="left-to-right" evidence="14">
        <dbReference type="Rhea" id="RHEA:14358"/>
    </physiologicalReaction>
</comment>
<evidence type="ECO:0000256" key="16">
    <source>
        <dbReference type="ARBA" id="ARBA00077632"/>
    </source>
</evidence>
<keyword evidence="12" id="KW-0067">ATP-binding</keyword>
<keyword evidence="19" id="KW-1185">Reference proteome</keyword>
<accession>A0A8S3ZQY6</accession>
<dbReference type="OrthoDB" id="276388at2759"/>
<evidence type="ECO:0000313" key="19">
    <source>
        <dbReference type="Proteomes" id="UP000678393"/>
    </source>
</evidence>
<dbReference type="GO" id="GO:0046872">
    <property type="term" value="F:metal ion binding"/>
    <property type="evidence" value="ECO:0007669"/>
    <property type="project" value="UniProtKB-KW"/>
</dbReference>